<evidence type="ECO:0000256" key="1">
    <source>
        <dbReference type="SAM" id="MobiDB-lite"/>
    </source>
</evidence>
<dbReference type="PANTHER" id="PTHR12019">
    <property type="entry name" value="LAMINA-ASSOCIATED POLYPEPTIDE THYMOPOIETIN"/>
    <property type="match status" value="1"/>
</dbReference>
<dbReference type="EMBL" id="BEZZ01001045">
    <property type="protein sequence ID" value="GCC37718.1"/>
    <property type="molecule type" value="Genomic_DNA"/>
</dbReference>
<accession>A0A401T4Z0</accession>
<gene>
    <name evidence="3" type="ORF">chiPu_0016224</name>
</gene>
<feature type="domain" description="LEM" evidence="2">
    <location>
        <begin position="23"/>
        <end position="67"/>
    </location>
</feature>
<dbReference type="SMART" id="SM00540">
    <property type="entry name" value="LEM"/>
    <property type="match status" value="1"/>
</dbReference>
<dbReference type="OrthoDB" id="10072362at2759"/>
<evidence type="ECO:0000313" key="4">
    <source>
        <dbReference type="Proteomes" id="UP000287033"/>
    </source>
</evidence>
<dbReference type="FunFam" id="1.10.720.40:FF:000001">
    <property type="entry name" value="LEM domain containing 2, isoform CRA_a"/>
    <property type="match status" value="1"/>
</dbReference>
<dbReference type="STRING" id="137246.A0A401T4Z0"/>
<protein>
    <recommendedName>
        <fullName evidence="2">LEM domain-containing protein</fullName>
    </recommendedName>
</protein>
<dbReference type="AlphaFoldDB" id="A0A401T4Z0"/>
<dbReference type="PANTHER" id="PTHR12019:SF9">
    <property type="entry name" value="THYMOPOIETIN"/>
    <property type="match status" value="1"/>
</dbReference>
<sequence>MGAENSLKSTKKTDKTTVEEKEFIEVSDLSDEDLKEQLIKYGFSAGPIVATTRKVYEKKLEQLMDQGSVIEENQPNGSTDSDQYSDTEEEIVTEKKELFTSKTKTPVITRQRKTEYSWFATATCKLSKEWFNSRIGLFLQN</sequence>
<keyword evidence="4" id="KW-1185">Reference proteome</keyword>
<proteinExistence type="predicted"/>
<evidence type="ECO:0000313" key="3">
    <source>
        <dbReference type="EMBL" id="GCC37718.1"/>
    </source>
</evidence>
<name>A0A401T4Z0_CHIPU</name>
<dbReference type="SUPFAM" id="SSF63451">
    <property type="entry name" value="LEM domain"/>
    <property type="match status" value="1"/>
</dbReference>
<dbReference type="InterPro" id="IPR003887">
    <property type="entry name" value="LEM_dom"/>
</dbReference>
<reference evidence="3 4" key="1">
    <citation type="journal article" date="2018" name="Nat. Ecol. Evol.">
        <title>Shark genomes provide insights into elasmobranch evolution and the origin of vertebrates.</title>
        <authorList>
            <person name="Hara Y"/>
            <person name="Yamaguchi K"/>
            <person name="Onimaru K"/>
            <person name="Kadota M"/>
            <person name="Koyanagi M"/>
            <person name="Keeley SD"/>
            <person name="Tatsumi K"/>
            <person name="Tanaka K"/>
            <person name="Motone F"/>
            <person name="Kageyama Y"/>
            <person name="Nozu R"/>
            <person name="Adachi N"/>
            <person name="Nishimura O"/>
            <person name="Nakagawa R"/>
            <person name="Tanegashima C"/>
            <person name="Kiyatake I"/>
            <person name="Matsumoto R"/>
            <person name="Murakumo K"/>
            <person name="Nishida K"/>
            <person name="Terakita A"/>
            <person name="Kuratani S"/>
            <person name="Sato K"/>
            <person name="Hyodo S Kuraku.S."/>
        </authorList>
    </citation>
    <scope>NUCLEOTIDE SEQUENCE [LARGE SCALE GENOMIC DNA]</scope>
</reference>
<dbReference type="Proteomes" id="UP000287033">
    <property type="component" value="Unassembled WGS sequence"/>
</dbReference>
<dbReference type="InterPro" id="IPR051656">
    <property type="entry name" value="LEM_domain"/>
</dbReference>
<organism evidence="3 4">
    <name type="scientific">Chiloscyllium punctatum</name>
    <name type="common">Brownbanded bambooshark</name>
    <name type="synonym">Hemiscyllium punctatum</name>
    <dbReference type="NCBI Taxonomy" id="137246"/>
    <lineage>
        <taxon>Eukaryota</taxon>
        <taxon>Metazoa</taxon>
        <taxon>Chordata</taxon>
        <taxon>Craniata</taxon>
        <taxon>Vertebrata</taxon>
        <taxon>Chondrichthyes</taxon>
        <taxon>Elasmobranchii</taxon>
        <taxon>Galeomorphii</taxon>
        <taxon>Galeoidea</taxon>
        <taxon>Orectolobiformes</taxon>
        <taxon>Hemiscylliidae</taxon>
        <taxon>Chiloscyllium</taxon>
    </lineage>
</organism>
<dbReference type="Pfam" id="PF03020">
    <property type="entry name" value="LEM"/>
    <property type="match status" value="1"/>
</dbReference>
<dbReference type="CDD" id="cd12940">
    <property type="entry name" value="LEM_LAP2_LEMD1"/>
    <property type="match status" value="1"/>
</dbReference>
<comment type="caution">
    <text evidence="3">The sequence shown here is derived from an EMBL/GenBank/DDBJ whole genome shotgun (WGS) entry which is preliminary data.</text>
</comment>
<dbReference type="InterPro" id="IPR011015">
    <property type="entry name" value="LEM/LEM-like_dom_sf"/>
</dbReference>
<feature type="region of interest" description="Disordered" evidence="1">
    <location>
        <begin position="66"/>
        <end position="90"/>
    </location>
</feature>
<evidence type="ECO:0000259" key="2">
    <source>
        <dbReference type="PROSITE" id="PS50954"/>
    </source>
</evidence>
<dbReference type="PROSITE" id="PS50954">
    <property type="entry name" value="LEM"/>
    <property type="match status" value="1"/>
</dbReference>
<feature type="compositionally biased region" description="Polar residues" evidence="1">
    <location>
        <begin position="71"/>
        <end position="82"/>
    </location>
</feature>
<dbReference type="Gene3D" id="1.10.720.40">
    <property type="match status" value="1"/>
</dbReference>